<dbReference type="EMBL" id="JBBNAE010000009">
    <property type="protein sequence ID" value="KAK9096858.1"/>
    <property type="molecule type" value="Genomic_DNA"/>
</dbReference>
<evidence type="ECO:0000313" key="2">
    <source>
        <dbReference type="Proteomes" id="UP001417504"/>
    </source>
</evidence>
<evidence type="ECO:0000313" key="1">
    <source>
        <dbReference type="EMBL" id="KAK9096858.1"/>
    </source>
</evidence>
<gene>
    <name evidence="1" type="ORF">Sjap_022355</name>
</gene>
<comment type="caution">
    <text evidence="1">The sequence shown here is derived from an EMBL/GenBank/DDBJ whole genome shotgun (WGS) entry which is preliminary data.</text>
</comment>
<proteinExistence type="predicted"/>
<keyword evidence="2" id="KW-1185">Reference proteome</keyword>
<dbReference type="Proteomes" id="UP001417504">
    <property type="component" value="Unassembled WGS sequence"/>
</dbReference>
<dbReference type="AlphaFoldDB" id="A0AAP0EUG1"/>
<organism evidence="1 2">
    <name type="scientific">Stephania japonica</name>
    <dbReference type="NCBI Taxonomy" id="461633"/>
    <lineage>
        <taxon>Eukaryota</taxon>
        <taxon>Viridiplantae</taxon>
        <taxon>Streptophyta</taxon>
        <taxon>Embryophyta</taxon>
        <taxon>Tracheophyta</taxon>
        <taxon>Spermatophyta</taxon>
        <taxon>Magnoliopsida</taxon>
        <taxon>Ranunculales</taxon>
        <taxon>Menispermaceae</taxon>
        <taxon>Menispermoideae</taxon>
        <taxon>Cissampelideae</taxon>
        <taxon>Stephania</taxon>
    </lineage>
</organism>
<sequence length="128" mass="14012">MRNWRSSDEEEVEEEELRLDLQIVARAGEELEEGTVGVGEGGVGIGVSSVEEVQGFRWRSDEAESLEECGLEEVGGEGGEGGFNSGRPFLVVDDYVERSGFGMRVGLWFYGDGVGKAAKVVVERRHGW</sequence>
<protein>
    <submittedName>
        <fullName evidence="1">Uncharacterized protein</fullName>
    </submittedName>
</protein>
<name>A0AAP0EUG1_9MAGN</name>
<reference evidence="1 2" key="1">
    <citation type="submission" date="2024-01" db="EMBL/GenBank/DDBJ databases">
        <title>Genome assemblies of Stephania.</title>
        <authorList>
            <person name="Yang L."/>
        </authorList>
    </citation>
    <scope>NUCLEOTIDE SEQUENCE [LARGE SCALE GENOMIC DNA]</scope>
    <source>
        <strain evidence="1">QJT</strain>
        <tissue evidence="1">Leaf</tissue>
    </source>
</reference>
<accession>A0AAP0EUG1</accession>